<gene>
    <name evidence="1" type="ORF">STCU_01683</name>
</gene>
<proteinExistence type="predicted"/>
<accession>S9UTL1</accession>
<name>S9UTL1_9TRYP</name>
<organism evidence="1 2">
    <name type="scientific">Strigomonas culicis</name>
    <dbReference type="NCBI Taxonomy" id="28005"/>
    <lineage>
        <taxon>Eukaryota</taxon>
        <taxon>Discoba</taxon>
        <taxon>Euglenozoa</taxon>
        <taxon>Kinetoplastea</taxon>
        <taxon>Metakinetoplastina</taxon>
        <taxon>Trypanosomatida</taxon>
        <taxon>Trypanosomatidae</taxon>
        <taxon>Strigomonadinae</taxon>
        <taxon>Strigomonas</taxon>
    </lineage>
</organism>
<keyword evidence="1" id="KW-0418">Kinase</keyword>
<dbReference type="GO" id="GO:0016301">
    <property type="term" value="F:kinase activity"/>
    <property type="evidence" value="ECO:0007669"/>
    <property type="project" value="UniProtKB-KW"/>
</dbReference>
<evidence type="ECO:0000313" key="2">
    <source>
        <dbReference type="Proteomes" id="UP000015354"/>
    </source>
</evidence>
<comment type="caution">
    <text evidence="1">The sequence shown here is derived from an EMBL/GenBank/DDBJ whole genome shotgun (WGS) entry which is preliminary data.</text>
</comment>
<dbReference type="Proteomes" id="UP000015354">
    <property type="component" value="Unassembled WGS sequence"/>
</dbReference>
<keyword evidence="1" id="KW-0808">Transferase</keyword>
<dbReference type="EMBL" id="ATMH01001683">
    <property type="protein sequence ID" value="EPY34287.1"/>
    <property type="molecule type" value="Genomic_DNA"/>
</dbReference>
<evidence type="ECO:0000313" key="1">
    <source>
        <dbReference type="EMBL" id="EPY34287.1"/>
    </source>
</evidence>
<sequence>MDPFLHILFGLCFKPHGLPAYCVERKNKVPLRRRAGHRAHALYLFQAKRLCLRVRLRFGENEMTFLHLQVALFPRVVVVPTAELLHVALEGDALVDLSYRIVSRLLYGFVGEDFCHVRNKRLLHRLRDARILLDRVHEHFEALAHIRKAKDIPHAGSLIGIAHEDLAHHVAKVGGKAVRQRLIVATKHFGHEPLHIRRGEGALQRHNLVQQNTQRPDIRLLAVPLVVPELWCKVVGRAAEGVRDDARDGVVVLVTKPKITQFDQTRRCQQHVRAFNVAVKHLVAVDVVEREAQLQKKKQRFVLLKILEGVLRTVFDLPVEVARVRKLHHNEQVLVFLVVFHVLNNVRVVANREALDLAVGVAPIAR</sequence>
<reference evidence="1 2" key="1">
    <citation type="journal article" date="2013" name="PLoS ONE">
        <title>Predicting the Proteins of Angomonas deanei, Strigomonas culicis and Their Respective Endosymbionts Reveals New Aspects of the Trypanosomatidae Family.</title>
        <authorList>
            <person name="Motta M.C."/>
            <person name="Martins A.C."/>
            <person name="de Souza S.S."/>
            <person name="Catta-Preta C.M."/>
            <person name="Silva R."/>
            <person name="Klein C.C."/>
            <person name="de Almeida L.G."/>
            <person name="de Lima Cunha O."/>
            <person name="Ciapina L.P."/>
            <person name="Brocchi M."/>
            <person name="Colabardini A.C."/>
            <person name="de Araujo Lima B."/>
            <person name="Machado C.R."/>
            <person name="de Almeida Soares C.M."/>
            <person name="Probst C.M."/>
            <person name="de Menezes C.B."/>
            <person name="Thompson C.E."/>
            <person name="Bartholomeu D.C."/>
            <person name="Gradia D.F."/>
            <person name="Pavoni D.P."/>
            <person name="Grisard E.C."/>
            <person name="Fantinatti-Garboggini F."/>
            <person name="Marchini F.K."/>
            <person name="Rodrigues-Luiz G.F."/>
            <person name="Wagner G."/>
            <person name="Goldman G.H."/>
            <person name="Fietto J.L."/>
            <person name="Elias M.C."/>
            <person name="Goldman M.H."/>
            <person name="Sagot M.F."/>
            <person name="Pereira M."/>
            <person name="Stoco P.H."/>
            <person name="de Mendonca-Neto R.P."/>
            <person name="Teixeira S.M."/>
            <person name="Maciel T.E."/>
            <person name="de Oliveira Mendes T.A."/>
            <person name="Urmenyi T.P."/>
            <person name="de Souza W."/>
            <person name="Schenkman S."/>
            <person name="de Vasconcelos A.T."/>
        </authorList>
    </citation>
    <scope>NUCLEOTIDE SEQUENCE [LARGE SCALE GENOMIC DNA]</scope>
</reference>
<keyword evidence="2" id="KW-1185">Reference proteome</keyword>
<dbReference type="AlphaFoldDB" id="S9UTL1"/>
<protein>
    <submittedName>
        <fullName evidence="1">Protein kinase</fullName>
    </submittedName>
</protein>